<evidence type="ECO:0000313" key="3">
    <source>
        <dbReference type="Proteomes" id="UP000053593"/>
    </source>
</evidence>
<gene>
    <name evidence="2" type="ORF">GYMLUDRAFT_243758</name>
</gene>
<dbReference type="EMBL" id="KN834772">
    <property type="protein sequence ID" value="KIK61078.1"/>
    <property type="molecule type" value="Genomic_DNA"/>
</dbReference>
<accession>A0A0D0CXT8</accession>
<protein>
    <submittedName>
        <fullName evidence="2">Uncharacterized protein</fullName>
    </submittedName>
</protein>
<feature type="region of interest" description="Disordered" evidence="1">
    <location>
        <begin position="180"/>
        <end position="215"/>
    </location>
</feature>
<feature type="region of interest" description="Disordered" evidence="1">
    <location>
        <begin position="257"/>
        <end position="293"/>
    </location>
</feature>
<reference evidence="2 3" key="1">
    <citation type="submission" date="2014-04" db="EMBL/GenBank/DDBJ databases">
        <title>Evolutionary Origins and Diversification of the Mycorrhizal Mutualists.</title>
        <authorList>
            <consortium name="DOE Joint Genome Institute"/>
            <consortium name="Mycorrhizal Genomics Consortium"/>
            <person name="Kohler A."/>
            <person name="Kuo A."/>
            <person name="Nagy L.G."/>
            <person name="Floudas D."/>
            <person name="Copeland A."/>
            <person name="Barry K.W."/>
            <person name="Cichocki N."/>
            <person name="Veneault-Fourrey C."/>
            <person name="LaButti K."/>
            <person name="Lindquist E.A."/>
            <person name="Lipzen A."/>
            <person name="Lundell T."/>
            <person name="Morin E."/>
            <person name="Murat C."/>
            <person name="Riley R."/>
            <person name="Ohm R."/>
            <person name="Sun H."/>
            <person name="Tunlid A."/>
            <person name="Henrissat B."/>
            <person name="Grigoriev I.V."/>
            <person name="Hibbett D.S."/>
            <person name="Martin F."/>
        </authorList>
    </citation>
    <scope>NUCLEOTIDE SEQUENCE [LARGE SCALE GENOMIC DNA]</scope>
    <source>
        <strain evidence="2 3">FD-317 M1</strain>
    </source>
</reference>
<feature type="compositionally biased region" description="Polar residues" evidence="1">
    <location>
        <begin position="114"/>
        <end position="126"/>
    </location>
</feature>
<organism evidence="2 3">
    <name type="scientific">Collybiopsis luxurians FD-317 M1</name>
    <dbReference type="NCBI Taxonomy" id="944289"/>
    <lineage>
        <taxon>Eukaryota</taxon>
        <taxon>Fungi</taxon>
        <taxon>Dikarya</taxon>
        <taxon>Basidiomycota</taxon>
        <taxon>Agaricomycotina</taxon>
        <taxon>Agaricomycetes</taxon>
        <taxon>Agaricomycetidae</taxon>
        <taxon>Agaricales</taxon>
        <taxon>Marasmiineae</taxon>
        <taxon>Omphalotaceae</taxon>
        <taxon>Collybiopsis</taxon>
        <taxon>Collybiopsis luxurians</taxon>
    </lineage>
</organism>
<dbReference type="AlphaFoldDB" id="A0A0D0CXT8"/>
<feature type="region of interest" description="Disordered" evidence="1">
    <location>
        <begin position="41"/>
        <end position="153"/>
    </location>
</feature>
<name>A0A0D0CXT8_9AGAR</name>
<dbReference type="HOGENOM" id="CLU_850169_0_0_1"/>
<feature type="compositionally biased region" description="Basic and acidic residues" evidence="1">
    <location>
        <begin position="82"/>
        <end position="103"/>
    </location>
</feature>
<feature type="compositionally biased region" description="Basic and acidic residues" evidence="1">
    <location>
        <begin position="188"/>
        <end position="197"/>
    </location>
</feature>
<feature type="compositionally biased region" description="Basic and acidic residues" evidence="1">
    <location>
        <begin position="273"/>
        <end position="293"/>
    </location>
</feature>
<proteinExistence type="predicted"/>
<evidence type="ECO:0000313" key="2">
    <source>
        <dbReference type="EMBL" id="KIK61078.1"/>
    </source>
</evidence>
<dbReference type="Proteomes" id="UP000053593">
    <property type="component" value="Unassembled WGS sequence"/>
</dbReference>
<sequence length="293" mass="33123">MTFIGYDKGSKGYLFMHDNNTVYPGSQGTFYEKWFPKCKLDENRQERPSEPIQSNPNDEPDEPLFNPFIPDLNIPFTSPDDDQSHPPNGDRDNDSFKDDDSAQEHCPSLDHPSAGNTPVHSPSPTLSYDEPLILNQPLPAPGPDPFSYDPDNILEWQQLNPGPRTCRAPACPGFIPTPVVQGGWRRQTGHEDTHNDIPPEPVQQAPSENPPNTDVDMDNADALLSQLVQEGEVDLQNYLLSHSLDLSAMINDLDRQDHTPSEWTSRRHYQHLPPKERKEWDQACKDEIDGLKK</sequence>
<evidence type="ECO:0000256" key="1">
    <source>
        <dbReference type="SAM" id="MobiDB-lite"/>
    </source>
</evidence>
<keyword evidence="3" id="KW-1185">Reference proteome</keyword>